<evidence type="ECO:0000256" key="4">
    <source>
        <dbReference type="ARBA" id="ARBA00022692"/>
    </source>
</evidence>
<organism evidence="9 10">
    <name type="scientific">Xylanimonas cellulosilytica (strain DSM 15894 / JCM 12276 / CECT 5975 / KCTC 9989 / LMG 20990 / NBRC 107835 / XIL07)</name>
    <dbReference type="NCBI Taxonomy" id="446471"/>
    <lineage>
        <taxon>Bacteria</taxon>
        <taxon>Bacillati</taxon>
        <taxon>Actinomycetota</taxon>
        <taxon>Actinomycetes</taxon>
        <taxon>Micrococcales</taxon>
        <taxon>Promicromonosporaceae</taxon>
        <taxon>Xylanimonas</taxon>
    </lineage>
</organism>
<feature type="transmembrane region" description="Helical" evidence="7">
    <location>
        <begin position="63"/>
        <end position="80"/>
    </location>
</feature>
<evidence type="ECO:0000259" key="8">
    <source>
        <dbReference type="PROSITE" id="PS50850"/>
    </source>
</evidence>
<evidence type="ECO:0000256" key="6">
    <source>
        <dbReference type="ARBA" id="ARBA00023136"/>
    </source>
</evidence>
<dbReference type="InterPro" id="IPR020846">
    <property type="entry name" value="MFS_dom"/>
</dbReference>
<feature type="transmembrane region" description="Helical" evidence="7">
    <location>
        <begin position="378"/>
        <end position="398"/>
    </location>
</feature>
<dbReference type="EMBL" id="CP001821">
    <property type="protein sequence ID" value="ACZ29904.1"/>
    <property type="molecule type" value="Genomic_DNA"/>
</dbReference>
<dbReference type="Pfam" id="PF07690">
    <property type="entry name" value="MFS_1"/>
    <property type="match status" value="1"/>
</dbReference>
<feature type="transmembrane region" description="Helical" evidence="7">
    <location>
        <begin position="316"/>
        <end position="340"/>
    </location>
</feature>
<gene>
    <name evidence="9" type="ordered locus">Xcel_0872</name>
</gene>
<dbReference type="Proteomes" id="UP000002255">
    <property type="component" value="Chromosome"/>
</dbReference>
<dbReference type="InterPro" id="IPR036259">
    <property type="entry name" value="MFS_trans_sf"/>
</dbReference>
<dbReference type="PANTHER" id="PTHR23514:SF3">
    <property type="entry name" value="BYPASS OF STOP CODON PROTEIN 6"/>
    <property type="match status" value="1"/>
</dbReference>
<keyword evidence="5 7" id="KW-1133">Transmembrane helix</keyword>
<feature type="transmembrane region" description="Helical" evidence="7">
    <location>
        <begin position="146"/>
        <end position="170"/>
    </location>
</feature>
<sequence>MPLDPTQPSPPSPPGDARPRATDRFTWSMFATFSLWGWVLYMFGPATQLLGSERGLSDTLTGLHGTAMAVGTVLAGTMMPRLVPALGRRRTLMVSAVLIAAGLTVFVASPAFVLGLAAVVVMSIGGGMTLGAGAAGLVLHHGPRAAAAALTTGNGLGTVAGVVGPLALGAAVGFGLGWRAALLTTVPLAAAAYVLWSRTVPAERPRLGSGHDDDGGRARLVIGRDAWLLLLATVSGTAIEFATTFWAASLLRESTGATAGVAAGSTAGLVAGMALSRLASGPATRRWGAPRLVATAFGVAGIGWAVLWTATTPVVAIVGLVIAGLGTGLLFPMGSALFLAAARGPVDSAQSVVTVAAGTAIGVVPFALGAFADLVGVHTAFLVVPVFVVVGLAGVLVGSRPWHAH</sequence>
<keyword evidence="4 7" id="KW-0812">Transmembrane</keyword>
<evidence type="ECO:0000256" key="2">
    <source>
        <dbReference type="ARBA" id="ARBA00008335"/>
    </source>
</evidence>
<dbReference type="AlphaFoldDB" id="D1BY61"/>
<dbReference type="PANTHER" id="PTHR23514">
    <property type="entry name" value="BYPASS OF STOP CODON PROTEIN 6"/>
    <property type="match status" value="1"/>
</dbReference>
<evidence type="ECO:0000256" key="1">
    <source>
        <dbReference type="ARBA" id="ARBA00004651"/>
    </source>
</evidence>
<evidence type="ECO:0000256" key="3">
    <source>
        <dbReference type="ARBA" id="ARBA00022448"/>
    </source>
</evidence>
<evidence type="ECO:0000256" key="5">
    <source>
        <dbReference type="ARBA" id="ARBA00022989"/>
    </source>
</evidence>
<dbReference type="KEGG" id="xce:Xcel_0872"/>
<reference evidence="9 10" key="2">
    <citation type="journal article" date="2010" name="Stand. Genomic Sci.">
        <title>Complete genome sequence of Xylanimonas cellulosilytica type strain (XIL07).</title>
        <authorList>
            <person name="Foster B."/>
            <person name="Pukall R."/>
            <person name="Abt B."/>
            <person name="Nolan M."/>
            <person name="Glavina Del Rio T."/>
            <person name="Chen F."/>
            <person name="Lucas S."/>
            <person name="Tice H."/>
            <person name="Pitluck S."/>
            <person name="Cheng J.-F."/>
            <person name="Chertkov O."/>
            <person name="Brettin T."/>
            <person name="Han C."/>
            <person name="Detter J.C."/>
            <person name="Bruce D."/>
            <person name="Goodwin L."/>
            <person name="Ivanova N."/>
            <person name="Mavromatis K."/>
            <person name="Pati A."/>
            <person name="Mikhailova N."/>
            <person name="Chen A."/>
            <person name="Palaniappan K."/>
            <person name="Land M."/>
            <person name="Hauser L."/>
            <person name="Chang Y.-J."/>
            <person name="Jeffries C.D."/>
            <person name="Chain P."/>
            <person name="Rohde M."/>
            <person name="Goeker M."/>
            <person name="Bristow J."/>
            <person name="Eisen J.A."/>
            <person name="Markowitz V."/>
            <person name="Hugenholtz P."/>
            <person name="Kyrpides N.C."/>
            <person name="Klenk H.-P."/>
            <person name="Lapidus A."/>
        </authorList>
    </citation>
    <scope>NUCLEOTIDE SEQUENCE [LARGE SCALE GENOMIC DNA]</scope>
    <source>
        <strain evidence="10">DSM 15894 / CECT 5975 / LMG 20990 / XIL07</strain>
    </source>
</reference>
<accession>D1BY61</accession>
<dbReference type="InterPro" id="IPR011701">
    <property type="entry name" value="MFS"/>
</dbReference>
<comment type="subcellular location">
    <subcellularLocation>
        <location evidence="1">Cell membrane</location>
        <topology evidence="1">Multi-pass membrane protein</topology>
    </subcellularLocation>
</comment>
<dbReference type="PROSITE" id="PS50850">
    <property type="entry name" value="MFS"/>
    <property type="match status" value="1"/>
</dbReference>
<evidence type="ECO:0000313" key="10">
    <source>
        <dbReference type="Proteomes" id="UP000002255"/>
    </source>
</evidence>
<dbReference type="GO" id="GO:0022857">
    <property type="term" value="F:transmembrane transporter activity"/>
    <property type="evidence" value="ECO:0007669"/>
    <property type="project" value="InterPro"/>
</dbReference>
<evidence type="ECO:0000313" key="9">
    <source>
        <dbReference type="EMBL" id="ACZ29904.1"/>
    </source>
</evidence>
<feature type="transmembrane region" description="Helical" evidence="7">
    <location>
        <begin position="119"/>
        <end position="139"/>
    </location>
</feature>
<feature type="transmembrane region" description="Helical" evidence="7">
    <location>
        <begin position="292"/>
        <end position="310"/>
    </location>
</feature>
<name>D1BY61_XYLCX</name>
<feature type="transmembrane region" description="Helical" evidence="7">
    <location>
        <begin position="176"/>
        <end position="196"/>
    </location>
</feature>
<dbReference type="SUPFAM" id="SSF103473">
    <property type="entry name" value="MFS general substrate transporter"/>
    <property type="match status" value="1"/>
</dbReference>
<proteinExistence type="inferred from homology"/>
<comment type="similarity">
    <text evidence="2">Belongs to the major facilitator superfamily.</text>
</comment>
<dbReference type="InterPro" id="IPR051788">
    <property type="entry name" value="MFS_Transporter"/>
</dbReference>
<dbReference type="GO" id="GO:0005886">
    <property type="term" value="C:plasma membrane"/>
    <property type="evidence" value="ECO:0007669"/>
    <property type="project" value="UniProtKB-SubCell"/>
</dbReference>
<dbReference type="Gene3D" id="1.20.1250.20">
    <property type="entry name" value="MFS general substrate transporter like domains"/>
    <property type="match status" value="1"/>
</dbReference>
<dbReference type="RefSeq" id="WP_012877646.1">
    <property type="nucleotide sequence ID" value="NC_013530.1"/>
</dbReference>
<keyword evidence="3" id="KW-0813">Transport</keyword>
<keyword evidence="10" id="KW-1185">Reference proteome</keyword>
<feature type="transmembrane region" description="Helical" evidence="7">
    <location>
        <begin position="227"/>
        <end position="248"/>
    </location>
</feature>
<evidence type="ECO:0000256" key="7">
    <source>
        <dbReference type="SAM" id="Phobius"/>
    </source>
</evidence>
<dbReference type="STRING" id="446471.Xcel_0872"/>
<dbReference type="HOGENOM" id="CLU_041536_1_0_11"/>
<protein>
    <submittedName>
        <fullName evidence="9">Major facilitator superfamily MFS_1</fullName>
    </submittedName>
</protein>
<keyword evidence="6 7" id="KW-0472">Membrane</keyword>
<feature type="transmembrane region" description="Helical" evidence="7">
    <location>
        <begin position="260"/>
        <end position="280"/>
    </location>
</feature>
<feature type="transmembrane region" description="Helical" evidence="7">
    <location>
        <begin position="92"/>
        <end position="113"/>
    </location>
</feature>
<feature type="transmembrane region" description="Helical" evidence="7">
    <location>
        <begin position="352"/>
        <end position="372"/>
    </location>
</feature>
<feature type="domain" description="Major facilitator superfamily (MFS) profile" evidence="8">
    <location>
        <begin position="25"/>
        <end position="403"/>
    </location>
</feature>
<reference evidence="10" key="1">
    <citation type="submission" date="2009-11" db="EMBL/GenBank/DDBJ databases">
        <title>The complete chromosome of Xylanimonas cellulosilytica DSM 15894.</title>
        <authorList>
            <consortium name="US DOE Joint Genome Institute (JGI-PGF)"/>
            <person name="Lucas S."/>
            <person name="Copeland A."/>
            <person name="Lapidus A."/>
            <person name="Glavina del Rio T."/>
            <person name="Dalin E."/>
            <person name="Tice H."/>
            <person name="Bruce D."/>
            <person name="Goodwin L."/>
            <person name="Pitluck S."/>
            <person name="Kyrpides N."/>
            <person name="Mavromatis K."/>
            <person name="Ivanova N."/>
            <person name="Mikhailova N."/>
            <person name="Foster B."/>
            <person name="Clum A."/>
            <person name="Brettin T."/>
            <person name="Detter J.C."/>
            <person name="Han C."/>
            <person name="Larimer F."/>
            <person name="Land M."/>
            <person name="Hauser L."/>
            <person name="Markowitz V."/>
            <person name="Cheng J.F."/>
            <person name="Hugenholtz P."/>
            <person name="Woyke T."/>
            <person name="Wu D."/>
            <person name="Gehrich-Schroeter G."/>
            <person name="Schneider S."/>
            <person name="Pukall S.R."/>
            <person name="Klenk H.P."/>
            <person name="Eisen J.A."/>
        </authorList>
    </citation>
    <scope>NUCLEOTIDE SEQUENCE [LARGE SCALE GENOMIC DNA]</scope>
    <source>
        <strain evidence="10">DSM 15894 / CECT 5975 / LMG 20990 / XIL07</strain>
    </source>
</reference>
<feature type="transmembrane region" description="Helical" evidence="7">
    <location>
        <begin position="25"/>
        <end position="43"/>
    </location>
</feature>
<dbReference type="eggNOG" id="COG0738">
    <property type="taxonomic scope" value="Bacteria"/>
</dbReference>